<dbReference type="PANTHER" id="PTHR46182">
    <property type="entry name" value="FI19480P1"/>
    <property type="match status" value="1"/>
</dbReference>
<keyword evidence="2" id="KW-0732">Signal</keyword>
<dbReference type="AlphaFoldDB" id="A0A653AF49"/>
<dbReference type="GO" id="GO:0016020">
    <property type="term" value="C:membrane"/>
    <property type="evidence" value="ECO:0007669"/>
    <property type="project" value="TreeGrafter"/>
</dbReference>
<name>A0A653AF49_UNCDX</name>
<proteinExistence type="predicted"/>
<sequence length="828" mass="88043">MKKTLLCTLGLWMAFMLPPGVAAAPDAYQPAVAHDPVNDRYLSVFADVFNATSSIYGELRDAAGEPAGDPVRLSGMDGAVMRQFPAVDRISENGHFLAVWSESAFLPDTNIRYWRVLGRLVAPDGQPLEGTIPITGYVSQGETAPQVACSDGLCLVVWQTQACYSLGPTQICNQAIAAREVDANGTLVQEEAFLLTPSNEEVRLQAFPAVACDPASGRSLVIWQDDLNADSTGWDIHGRLVEAGGALIGDERILTAADADQTLPAVAFDRLGGRYLAVWTDGRNAEARGADIFGRLVGSEGDLIGDDFPISDTAAEAFYPAVVFLEAGRRFLTAWQDDRGGELTGWDVYGRFLDAEGAADGLEIAVAATGGRDTRPALAYNPLDVSVLAAYETVLDDVPVQAYRVLSARKPPTAAAGADQNVEEGSIVTLDGSASRPWDPSAPIVSYQWIQVGGVPVALSGAGSAVASFTAPLGGALGRLLAFILVVTDSAGLQGVDMALVRVTDLPLPPIAEAGPDQFADEGTLVTLDGSGSRPSDPFYPIAAFRWRQTGGTPVSLSGGETALATFTAPMVPLEGARLDFELEVRDASALASSDTVTITVDDRSPRTFRLTLPSGAYSEIGFPVEADPDLLRQITAQFGPYDTKRFRLFRWDPETAGNIEIVSPAWGAEQACVPGRGYWAIARDPATLDITGTPASIRRPCRVLLHPGWNQLADPFFFDVGWSERILVSDGTEESLIPVTAEENTLTSRVILEYDGATGQYAIASGLRMGRGYWIENLTPEDVELLIPPEPAAPSSGPKGTEAGRGTYDGPPPPLPPEGLGKTRHRP</sequence>
<feature type="region of interest" description="Disordered" evidence="1">
    <location>
        <begin position="787"/>
        <end position="828"/>
    </location>
</feature>
<dbReference type="InterPro" id="IPR029865">
    <property type="entry name" value="KIAA0319-like"/>
</dbReference>
<accession>A0A653AF49</accession>
<gene>
    <name evidence="3" type="ORF">TRIP_B40460</name>
</gene>
<evidence type="ECO:0000256" key="1">
    <source>
        <dbReference type="SAM" id="MobiDB-lite"/>
    </source>
</evidence>
<dbReference type="Pfam" id="PF22352">
    <property type="entry name" value="K319L-like_PKD"/>
    <property type="match status" value="2"/>
</dbReference>
<evidence type="ECO:0008006" key="4">
    <source>
        <dbReference type="Google" id="ProtNLM"/>
    </source>
</evidence>
<organism evidence="3">
    <name type="scientific">Uncultured Desulfatiglans sp</name>
    <dbReference type="NCBI Taxonomy" id="1748965"/>
    <lineage>
        <taxon>Bacteria</taxon>
        <taxon>Pseudomonadati</taxon>
        <taxon>Thermodesulfobacteriota</taxon>
        <taxon>Desulfobacteria</taxon>
        <taxon>Desulfatiglandales</taxon>
        <taxon>Desulfatiglandaceae</taxon>
        <taxon>Desulfatiglans</taxon>
        <taxon>environmental samples</taxon>
    </lineage>
</organism>
<dbReference type="GO" id="GO:0031410">
    <property type="term" value="C:cytoplasmic vesicle"/>
    <property type="evidence" value="ECO:0007669"/>
    <property type="project" value="TreeGrafter"/>
</dbReference>
<evidence type="ECO:0000313" key="3">
    <source>
        <dbReference type="EMBL" id="VBB46666.1"/>
    </source>
</evidence>
<evidence type="ECO:0000256" key="2">
    <source>
        <dbReference type="SAM" id="SignalP"/>
    </source>
</evidence>
<dbReference type="Gene3D" id="2.60.40.10">
    <property type="entry name" value="Immunoglobulins"/>
    <property type="match status" value="2"/>
</dbReference>
<protein>
    <recommendedName>
        <fullName evidence="4">PKD domain-containing protein</fullName>
    </recommendedName>
</protein>
<feature type="signal peptide" evidence="2">
    <location>
        <begin position="1"/>
        <end position="23"/>
    </location>
</feature>
<dbReference type="InterPro" id="IPR013783">
    <property type="entry name" value="Ig-like_fold"/>
</dbReference>
<dbReference type="PANTHER" id="PTHR46182:SF2">
    <property type="entry name" value="FI19480P1"/>
    <property type="match status" value="1"/>
</dbReference>
<dbReference type="EMBL" id="UPXX01000031">
    <property type="protein sequence ID" value="VBB46666.1"/>
    <property type="molecule type" value="Genomic_DNA"/>
</dbReference>
<feature type="chain" id="PRO_5024968513" description="PKD domain-containing protein" evidence="2">
    <location>
        <begin position="24"/>
        <end position="828"/>
    </location>
</feature>
<reference evidence="3" key="1">
    <citation type="submission" date="2018-07" db="EMBL/GenBank/DDBJ databases">
        <authorList>
            <consortium name="Genoscope - CEA"/>
            <person name="William W."/>
        </authorList>
    </citation>
    <scope>NUCLEOTIDE SEQUENCE</scope>
    <source>
        <strain evidence="3">IK1</strain>
    </source>
</reference>